<feature type="compositionally biased region" description="Polar residues" evidence="2">
    <location>
        <begin position="458"/>
        <end position="468"/>
    </location>
</feature>
<dbReference type="RefSeq" id="WP_200229655.1">
    <property type="nucleotide sequence ID" value="NZ_CP060811.1"/>
</dbReference>
<feature type="compositionally biased region" description="Basic and acidic residues" evidence="2">
    <location>
        <begin position="311"/>
        <end position="320"/>
    </location>
</feature>
<name>A0A7T7WIR4_9GAMM</name>
<feature type="coiled-coil region" evidence="1">
    <location>
        <begin position="495"/>
        <end position="529"/>
    </location>
</feature>
<evidence type="ECO:0000256" key="3">
    <source>
        <dbReference type="SAM" id="SignalP"/>
    </source>
</evidence>
<dbReference type="InterPro" id="IPR057840">
    <property type="entry name" value="FimV_N"/>
</dbReference>
<dbReference type="AlphaFoldDB" id="A0A7T7WIR4"/>
<organism evidence="5 6">
    <name type="scientific">Acinetobacter variabilis</name>
    <dbReference type="NCBI Taxonomy" id="70346"/>
    <lineage>
        <taxon>Bacteria</taxon>
        <taxon>Pseudomonadati</taxon>
        <taxon>Pseudomonadota</taxon>
        <taxon>Gammaproteobacteria</taxon>
        <taxon>Moraxellales</taxon>
        <taxon>Moraxellaceae</taxon>
        <taxon>Acinetobacter</taxon>
    </lineage>
</organism>
<dbReference type="Proteomes" id="UP000596079">
    <property type="component" value="Chromosome"/>
</dbReference>
<accession>A0A7T7WIR4</accession>
<evidence type="ECO:0000256" key="1">
    <source>
        <dbReference type="SAM" id="Coils"/>
    </source>
</evidence>
<feature type="compositionally biased region" description="Polar residues" evidence="2">
    <location>
        <begin position="223"/>
        <end position="246"/>
    </location>
</feature>
<feature type="region of interest" description="Disordered" evidence="2">
    <location>
        <begin position="223"/>
        <end position="259"/>
    </location>
</feature>
<feature type="domain" description="FimV N-terminal" evidence="4">
    <location>
        <begin position="25"/>
        <end position="117"/>
    </location>
</feature>
<dbReference type="EMBL" id="CP060811">
    <property type="protein sequence ID" value="QQN88446.1"/>
    <property type="molecule type" value="Genomic_DNA"/>
</dbReference>
<feature type="compositionally biased region" description="Polar residues" evidence="2">
    <location>
        <begin position="324"/>
        <end position="350"/>
    </location>
</feature>
<feature type="chain" id="PRO_5032492793" description="FimV N-terminal domain-containing protein" evidence="3">
    <location>
        <begin position="23"/>
        <end position="534"/>
    </location>
</feature>
<keyword evidence="3" id="KW-0732">Signal</keyword>
<feature type="compositionally biased region" description="Polar residues" evidence="2">
    <location>
        <begin position="285"/>
        <end position="307"/>
    </location>
</feature>
<feature type="signal peptide" evidence="3">
    <location>
        <begin position="1"/>
        <end position="22"/>
    </location>
</feature>
<keyword evidence="1" id="KW-0175">Coiled coil</keyword>
<feature type="region of interest" description="Disordered" evidence="2">
    <location>
        <begin position="453"/>
        <end position="476"/>
    </location>
</feature>
<evidence type="ECO:0000256" key="2">
    <source>
        <dbReference type="SAM" id="MobiDB-lite"/>
    </source>
</evidence>
<feature type="compositionally biased region" description="Low complexity" evidence="2">
    <location>
        <begin position="247"/>
        <end position="259"/>
    </location>
</feature>
<sequence length="534" mass="57374">MTVYNKLKLAILAIVASQNIYAINVDSVQIQSAPGELLYAEMNFRQSDINLPIEVSLASPEDLISMGASHQPPGHLNFFTRRNSNGTGVITITSSRPVTDRELNIIVKIKEGNAARLQHIRTALRPKTDLLQASLKQNEQPLAPVVVVSEKDIALNLPVSTRYTNAQSKPTTPFVAEKPLALQNTAPPALSASSIPKTALAAVTHEPTSSIAAQVTSPTKLNTETAVAATSHSSQQAGNVNTAPVNTSSKTAHATAAQADATSNLQAAATKIQAETKPAEITIDPTNKNAASAQVSAPTSTENQMVSSDPLVKKYAEQQARKQAASSTAQDKPNLATKTQAQPAAIKQSTSTQIKPTYVVQSNESLWGIASRIANEQQRPVSEVMQQIKRENEHAFIGGDANRLRKGAALNLATIHTAKTPIQAAAIKSAQAPSKPAAKTKYRLNEAEMSLVAENQRDSGQVSANSNTKENRTSKELSLKVMTAREKTVKLQRNVTELELALNQKDHRIQLLNARLAQLQQQLKAQQADKKPIN</sequence>
<evidence type="ECO:0000313" key="5">
    <source>
        <dbReference type="EMBL" id="QQN88446.1"/>
    </source>
</evidence>
<dbReference type="Pfam" id="PF25800">
    <property type="entry name" value="FimV_N"/>
    <property type="match status" value="1"/>
</dbReference>
<feature type="region of interest" description="Disordered" evidence="2">
    <location>
        <begin position="285"/>
        <end position="350"/>
    </location>
</feature>
<gene>
    <name evidence="5" type="ORF">IAQ69_01790</name>
</gene>
<proteinExistence type="predicted"/>
<reference evidence="5 6" key="1">
    <citation type="submission" date="2020-08" db="EMBL/GenBank/DDBJ databases">
        <title>Emergence of ISAba1-mediated novel tet(X) in Acinetobacter variabilis from a chicken farm.</title>
        <authorList>
            <person name="Peng K."/>
            <person name="Li R."/>
        </authorList>
    </citation>
    <scope>NUCLEOTIDE SEQUENCE [LARGE SCALE GENOMIC DNA]</scope>
    <source>
        <strain evidence="5 6">XM9F202-2</strain>
    </source>
</reference>
<evidence type="ECO:0000259" key="4">
    <source>
        <dbReference type="Pfam" id="PF25800"/>
    </source>
</evidence>
<evidence type="ECO:0000313" key="6">
    <source>
        <dbReference type="Proteomes" id="UP000596079"/>
    </source>
</evidence>
<protein>
    <recommendedName>
        <fullName evidence="4">FimV N-terminal domain-containing protein</fullName>
    </recommendedName>
</protein>